<dbReference type="PANTHER" id="PTHR30329:SF21">
    <property type="entry name" value="LIPOPROTEIN YIAD-RELATED"/>
    <property type="match status" value="1"/>
</dbReference>
<dbReference type="CDD" id="cd07185">
    <property type="entry name" value="OmpA_C-like"/>
    <property type="match status" value="1"/>
</dbReference>
<proteinExistence type="inferred from homology"/>
<evidence type="ECO:0000256" key="6">
    <source>
        <dbReference type="ARBA" id="ARBA00023136"/>
    </source>
</evidence>
<keyword evidence="4 7" id="KW-0812">Transmembrane</keyword>
<dbReference type="Gene3D" id="3.30.1330.60">
    <property type="entry name" value="OmpA-like domain"/>
    <property type="match status" value="1"/>
</dbReference>
<feature type="transmembrane region" description="Helical" evidence="7">
    <location>
        <begin position="28"/>
        <end position="47"/>
    </location>
</feature>
<evidence type="ECO:0000256" key="3">
    <source>
        <dbReference type="ARBA" id="ARBA00022475"/>
    </source>
</evidence>
<evidence type="ECO:0000256" key="7">
    <source>
        <dbReference type="SAM" id="Phobius"/>
    </source>
</evidence>
<evidence type="ECO:0000256" key="5">
    <source>
        <dbReference type="ARBA" id="ARBA00022989"/>
    </source>
</evidence>
<dbReference type="InterPro" id="IPR050330">
    <property type="entry name" value="Bact_OuterMem_StrucFunc"/>
</dbReference>
<keyword evidence="9" id="KW-0282">Flagellum</keyword>
<reference evidence="9" key="1">
    <citation type="submission" date="2018-06" db="EMBL/GenBank/DDBJ databases">
        <authorList>
            <person name="Zhirakovskaya E."/>
        </authorList>
    </citation>
    <scope>NUCLEOTIDE SEQUENCE</scope>
</reference>
<dbReference type="InterPro" id="IPR036737">
    <property type="entry name" value="OmpA-like_sf"/>
</dbReference>
<dbReference type="PROSITE" id="PS51123">
    <property type="entry name" value="OMPA_2"/>
    <property type="match status" value="1"/>
</dbReference>
<feature type="domain" description="OmpA-like" evidence="8">
    <location>
        <begin position="133"/>
        <end position="251"/>
    </location>
</feature>
<dbReference type="SUPFAM" id="SSF103088">
    <property type="entry name" value="OmpA-like"/>
    <property type="match status" value="1"/>
</dbReference>
<protein>
    <submittedName>
        <fullName evidence="9">Flagellar motor rotation protein MotB</fullName>
    </submittedName>
</protein>
<dbReference type="EMBL" id="UOGA01000063">
    <property type="protein sequence ID" value="VAX16326.1"/>
    <property type="molecule type" value="Genomic_DNA"/>
</dbReference>
<dbReference type="GO" id="GO:0005886">
    <property type="term" value="C:plasma membrane"/>
    <property type="evidence" value="ECO:0007669"/>
    <property type="project" value="UniProtKB-SubCell"/>
</dbReference>
<dbReference type="AlphaFoldDB" id="A0A3B1BDH9"/>
<name>A0A3B1BDH9_9ZZZZ</name>
<sequence>MSEKNRPSIIVKKVKKIHKKGHSGTWKVAYADFVTAMMAFFLLLWILTVVPPSKKEKLAGYLDNYHVFQPAGESLYTTGQLTFEQMGTPKGEGVSPEEFKSKKDETKIVVQELKLRLGKLWEHIIVQEVDGKLRINLVDKKGKPMFPPGGFEPNALGKKLIKYTAEVIKNTPNKFVIEGHTDSYPYSKDGMTNWDLSTLRAAAVRREFEAAGIHYVRFVRVVGYADKIPLLKDDPYNPQNRRVSVLMVPAKQEEEPPGRVLH</sequence>
<dbReference type="InterPro" id="IPR006665">
    <property type="entry name" value="OmpA-like"/>
</dbReference>
<dbReference type="Pfam" id="PF13677">
    <property type="entry name" value="MotB_plug"/>
    <property type="match status" value="1"/>
</dbReference>
<evidence type="ECO:0000256" key="2">
    <source>
        <dbReference type="ARBA" id="ARBA00008914"/>
    </source>
</evidence>
<comment type="subcellular location">
    <subcellularLocation>
        <location evidence="1">Cell membrane</location>
        <topology evidence="1">Single-pass membrane protein</topology>
    </subcellularLocation>
</comment>
<evidence type="ECO:0000256" key="4">
    <source>
        <dbReference type="ARBA" id="ARBA00022692"/>
    </source>
</evidence>
<dbReference type="InterPro" id="IPR025713">
    <property type="entry name" value="MotB-like_N_dom"/>
</dbReference>
<gene>
    <name evidence="9" type="ORF">MNBD_NITROSPINAE04-1725</name>
</gene>
<evidence type="ECO:0000313" key="9">
    <source>
        <dbReference type="EMBL" id="VAX16326.1"/>
    </source>
</evidence>
<keyword evidence="5 7" id="KW-1133">Transmembrane helix</keyword>
<keyword evidence="9" id="KW-0966">Cell projection</keyword>
<evidence type="ECO:0000259" key="8">
    <source>
        <dbReference type="PROSITE" id="PS51123"/>
    </source>
</evidence>
<keyword evidence="6 7" id="KW-0472">Membrane</keyword>
<dbReference type="Pfam" id="PF00691">
    <property type="entry name" value="OmpA"/>
    <property type="match status" value="1"/>
</dbReference>
<dbReference type="PANTHER" id="PTHR30329">
    <property type="entry name" value="STATOR ELEMENT OF FLAGELLAR MOTOR COMPLEX"/>
    <property type="match status" value="1"/>
</dbReference>
<evidence type="ECO:0000256" key="1">
    <source>
        <dbReference type="ARBA" id="ARBA00004162"/>
    </source>
</evidence>
<comment type="similarity">
    <text evidence="2">Belongs to the MotB family.</text>
</comment>
<keyword evidence="3" id="KW-1003">Cell membrane</keyword>
<keyword evidence="9" id="KW-0969">Cilium</keyword>
<organism evidence="9">
    <name type="scientific">hydrothermal vent metagenome</name>
    <dbReference type="NCBI Taxonomy" id="652676"/>
    <lineage>
        <taxon>unclassified sequences</taxon>
        <taxon>metagenomes</taxon>
        <taxon>ecological metagenomes</taxon>
    </lineage>
</organism>
<accession>A0A3B1BDH9</accession>